<feature type="non-terminal residue" evidence="2">
    <location>
        <position position="232"/>
    </location>
</feature>
<evidence type="ECO:0000313" key="2">
    <source>
        <dbReference type="EMBL" id="SVD66862.1"/>
    </source>
</evidence>
<reference evidence="2" key="1">
    <citation type="submission" date="2018-05" db="EMBL/GenBank/DDBJ databases">
        <authorList>
            <person name="Lanie J.A."/>
            <person name="Ng W.-L."/>
            <person name="Kazmierczak K.M."/>
            <person name="Andrzejewski T.M."/>
            <person name="Davidsen T.M."/>
            <person name="Wayne K.J."/>
            <person name="Tettelin H."/>
            <person name="Glass J.I."/>
            <person name="Rusch D."/>
            <person name="Podicherti R."/>
            <person name="Tsui H.-C.T."/>
            <person name="Winkler M.E."/>
        </authorList>
    </citation>
    <scope>NUCLEOTIDE SEQUENCE</scope>
</reference>
<accession>A0A382X709</accession>
<proteinExistence type="predicted"/>
<organism evidence="2">
    <name type="scientific">marine metagenome</name>
    <dbReference type="NCBI Taxonomy" id="408172"/>
    <lineage>
        <taxon>unclassified sequences</taxon>
        <taxon>metagenomes</taxon>
        <taxon>ecological metagenomes</taxon>
    </lineage>
</organism>
<gene>
    <name evidence="2" type="ORF">METZ01_LOCUS419716</name>
</gene>
<sequence>VILDLVQTPGRVLANATVRRHVARPAPPAPPAPPAGRAPNPRLARLLEQANGPTPAAPAPEDEDDEEMPPRRFRQASFVGRKNDDAPESYLDTLDSVVLTARLKRLGLGRSEIKTLGDADFLCAIERKVLNGDVCNFCRGGCASEKGLPGLLEIEVQAETDFKGEVVDSGYAPKDDIFVVDMKTDEGYIETYYSGTGSALGWISLTDDVEEKSAAGEGTHIVSFEEAEQVAL</sequence>
<dbReference type="EMBL" id="UINC01165459">
    <property type="protein sequence ID" value="SVD66862.1"/>
    <property type="molecule type" value="Genomic_DNA"/>
</dbReference>
<feature type="compositionally biased region" description="Pro residues" evidence="1">
    <location>
        <begin position="25"/>
        <end position="36"/>
    </location>
</feature>
<evidence type="ECO:0000256" key="1">
    <source>
        <dbReference type="SAM" id="MobiDB-lite"/>
    </source>
</evidence>
<feature type="non-terminal residue" evidence="2">
    <location>
        <position position="1"/>
    </location>
</feature>
<dbReference type="AlphaFoldDB" id="A0A382X709"/>
<protein>
    <submittedName>
        <fullName evidence="2">Uncharacterized protein</fullName>
    </submittedName>
</protein>
<feature type="compositionally biased region" description="Low complexity" evidence="1">
    <location>
        <begin position="37"/>
        <end position="47"/>
    </location>
</feature>
<name>A0A382X709_9ZZZZ</name>
<feature type="region of interest" description="Disordered" evidence="1">
    <location>
        <begin position="18"/>
        <end position="69"/>
    </location>
</feature>